<keyword evidence="3" id="KW-0326">Glycosidase</keyword>
<comment type="similarity">
    <text evidence="3">Belongs to the glycosyl hydrolase.</text>
</comment>
<dbReference type="PIRSF" id="PIRSF005536">
    <property type="entry name" value="Agal"/>
    <property type="match status" value="1"/>
</dbReference>
<keyword evidence="7" id="KW-1185">Reference proteome</keyword>
<dbReference type="PRINTS" id="PR00743">
    <property type="entry name" value="GLHYDRLASE36"/>
</dbReference>
<accession>A0A6B8RTG9</accession>
<feature type="active site" description="Proton donor" evidence="4">
    <location>
        <position position="535"/>
    </location>
</feature>
<dbReference type="EC" id="3.2.1.22" evidence="2 3"/>
<dbReference type="AlphaFoldDB" id="A0A6B8RTG9"/>
<proteinExistence type="inferred from homology"/>
<dbReference type="GO" id="GO:0016052">
    <property type="term" value="P:carbohydrate catabolic process"/>
    <property type="evidence" value="ECO:0007669"/>
    <property type="project" value="InterPro"/>
</dbReference>
<dbReference type="InterPro" id="IPR002252">
    <property type="entry name" value="Glyco_hydro_36"/>
</dbReference>
<evidence type="ECO:0000256" key="4">
    <source>
        <dbReference type="PIRSR" id="PIRSR005536-1"/>
    </source>
</evidence>
<dbReference type="Gene3D" id="2.70.98.60">
    <property type="entry name" value="alpha-galactosidase from lactobacil brevis"/>
    <property type="match status" value="1"/>
</dbReference>
<dbReference type="CDD" id="cd14791">
    <property type="entry name" value="GH36"/>
    <property type="match status" value="1"/>
</dbReference>
<evidence type="ECO:0000313" key="6">
    <source>
        <dbReference type="EMBL" id="QGQ98508.1"/>
    </source>
</evidence>
<evidence type="ECO:0000256" key="1">
    <source>
        <dbReference type="ARBA" id="ARBA00001255"/>
    </source>
</evidence>
<name>A0A6B8RTG9_9BACL</name>
<feature type="domain" description="Glycosyl hydrolase family 36 N-terminal" evidence="5">
    <location>
        <begin position="77"/>
        <end position="243"/>
    </location>
</feature>
<evidence type="ECO:0000313" key="7">
    <source>
        <dbReference type="Proteomes" id="UP000426246"/>
    </source>
</evidence>
<protein>
    <recommendedName>
        <fullName evidence="2 3">Alpha-galactosidase</fullName>
        <ecNumber evidence="2 3">3.2.1.22</ecNumber>
    </recommendedName>
</protein>
<evidence type="ECO:0000259" key="5">
    <source>
        <dbReference type="Pfam" id="PF16875"/>
    </source>
</evidence>
<dbReference type="InterPro" id="IPR031704">
    <property type="entry name" value="Glyco_hydro_36_N"/>
</dbReference>
<feature type="active site" description="Nucleophile" evidence="4">
    <location>
        <position position="467"/>
    </location>
</feature>
<dbReference type="InterPro" id="IPR038417">
    <property type="entry name" value="Alpga-gal_N_sf"/>
</dbReference>
<dbReference type="EMBL" id="CP034235">
    <property type="protein sequence ID" value="QGQ98508.1"/>
    <property type="molecule type" value="Genomic_DNA"/>
</dbReference>
<dbReference type="Gene3D" id="3.20.20.70">
    <property type="entry name" value="Aldolase class I"/>
    <property type="match status" value="1"/>
</dbReference>
<evidence type="ECO:0000256" key="3">
    <source>
        <dbReference type="PIRNR" id="PIRNR005536"/>
    </source>
</evidence>
<comment type="catalytic activity">
    <reaction evidence="1 3">
        <text>Hydrolysis of terminal, non-reducing alpha-D-galactose residues in alpha-D-galactosides, including galactose oligosaccharides, galactomannans and galactolipids.</text>
        <dbReference type="EC" id="3.2.1.22"/>
    </reaction>
</comment>
<organism evidence="6 7">
    <name type="scientific">Paenibacillus psychroresistens</name>
    <dbReference type="NCBI Taxonomy" id="1778678"/>
    <lineage>
        <taxon>Bacteria</taxon>
        <taxon>Bacillati</taxon>
        <taxon>Bacillota</taxon>
        <taxon>Bacilli</taxon>
        <taxon>Bacillales</taxon>
        <taxon>Paenibacillaceae</taxon>
        <taxon>Paenibacillus</taxon>
    </lineage>
</organism>
<sequence>MMIHYSSNEQRWTISNTSATYIVGLRDNKCHHLGYIPNAFTEQMEEWIKPQKEFQPESEVHVNYGSRVHHHGARWLGCNASSRAEYQSHTIEELEESQILTITSLDSVSGLVINNHYTIYTNSPALVRSVTLRNIANLPIDIQHLGSFSIYGMPFFTAEPPGKEIIIHSFPTSWCWEGQTQSMTAEEAGLFHKNSLGSWHIESTGSWSSKEYMPFFVIEQKALGIFWCVQIEHSGSWRFEISGTGVSENGLYMQGGLGNYANAHWMKRLLPGEEFSSPKISLACTQGTIDNAFNAMHQHRAQVLIQRSINDRSFPVIFNEWISTEGKVREETVHAHLDALDGLGVEVYAIDAGWYFPFVKEIDCSLWYLYAGDWEPDAGRFPSGITKTVERIKQKGMIAGIWLEIEVAGTESRAYYDYEQLFMKTDYGVLEDNTRRFLYFGYAETRAYATAVVEKLIKAGFGYFKIDYNNDLGLGCMNAGISLGHGLVEHVRGYYGWLDSMRNKYPEVIFENCSSGGNRLDYGMLARSDLASITDQADWFRLSRVFYGVSKYIHPSQMGNWSVVKPDISVKELVFRLTNSMLGRMHLSGLIEQLASEMKEIVAQAIQFYKKWRDILNDVSVYHHTEDVSLQQLDGWLILQMNNATNTKLCVGAWRLADKQNCRTVKITGIDPSKLYKVTSFPESVEKIISGKLWADQFSIELESEFSSVIYGIEQIRKADEV</sequence>
<dbReference type="Pfam" id="PF16875">
    <property type="entry name" value="Glyco_hydro_36N"/>
    <property type="match status" value="1"/>
</dbReference>
<dbReference type="SUPFAM" id="SSF51445">
    <property type="entry name" value="(Trans)glycosidases"/>
    <property type="match status" value="1"/>
</dbReference>
<dbReference type="InterPro" id="IPR013785">
    <property type="entry name" value="Aldolase_TIM"/>
</dbReference>
<dbReference type="GO" id="GO:0004557">
    <property type="term" value="F:alpha-galactosidase activity"/>
    <property type="evidence" value="ECO:0007669"/>
    <property type="project" value="UniProtKB-UniRule"/>
</dbReference>
<dbReference type="OrthoDB" id="9758822at2"/>
<dbReference type="Proteomes" id="UP000426246">
    <property type="component" value="Chromosome"/>
</dbReference>
<reference evidence="7" key="1">
    <citation type="submission" date="2018-11" db="EMBL/GenBank/DDBJ databases">
        <title>Complete genome sequence of Paenibacillus sp. ML311-T8.</title>
        <authorList>
            <person name="Nam Y.-D."/>
            <person name="Kang J."/>
            <person name="Chung W.-H."/>
            <person name="Park Y.S."/>
        </authorList>
    </citation>
    <scope>NUCLEOTIDE SEQUENCE [LARGE SCALE GENOMIC DNA]</scope>
    <source>
        <strain evidence="7">ML311-T8</strain>
    </source>
</reference>
<evidence type="ECO:0000256" key="2">
    <source>
        <dbReference type="ARBA" id="ARBA00012755"/>
    </source>
</evidence>
<dbReference type="Pfam" id="PF02065">
    <property type="entry name" value="Melibiase"/>
    <property type="match status" value="1"/>
</dbReference>
<keyword evidence="3" id="KW-0378">Hydrolase</keyword>
<dbReference type="InterPro" id="IPR017853">
    <property type="entry name" value="GH"/>
</dbReference>
<gene>
    <name evidence="6" type="ORF">EHS13_28325</name>
</gene>
<dbReference type="RefSeq" id="WP_155703616.1">
    <property type="nucleotide sequence ID" value="NZ_CP034235.1"/>
</dbReference>
<dbReference type="KEGG" id="ppsc:EHS13_28325"/>